<protein>
    <submittedName>
        <fullName evidence="1">Uncharacterized protein</fullName>
    </submittedName>
</protein>
<accession>A0A6B3L8Y1</accession>
<dbReference type="EMBL" id="CP066776">
    <property type="protein sequence ID" value="QQL44836.1"/>
    <property type="molecule type" value="Genomic_DNA"/>
</dbReference>
<dbReference type="Proteomes" id="UP000475117">
    <property type="component" value="Chromosome"/>
</dbReference>
<proteinExistence type="predicted"/>
<dbReference type="RefSeq" id="WP_164364619.1">
    <property type="nucleotide sequence ID" value="NZ_CP066776.1"/>
</dbReference>
<sequence>MSSHSSPNQKEGLPVSTFGWMVGGFVIAALLVVMGAMAYFEPEALKLGLLRVFAAFMSPFLLEFLLFIIFLSSVVLLNWWRRRRDGSEWVYLEEDHSGEDSGQPAGLHDAVFAAPPEDVDADQTRWAEIDGLIEMGAFDEAAAEIAAMPEHAVNSDRGLESRIALAQATGKADLAAKLQVQLES</sequence>
<organism evidence="1 2">
    <name type="scientific">Sulfuriroseicoccus oceanibius</name>
    <dbReference type="NCBI Taxonomy" id="2707525"/>
    <lineage>
        <taxon>Bacteria</taxon>
        <taxon>Pseudomonadati</taxon>
        <taxon>Verrucomicrobiota</taxon>
        <taxon>Verrucomicrobiia</taxon>
        <taxon>Verrucomicrobiales</taxon>
        <taxon>Verrucomicrobiaceae</taxon>
        <taxon>Sulfuriroseicoccus</taxon>
    </lineage>
</organism>
<keyword evidence="2" id="KW-1185">Reference proteome</keyword>
<evidence type="ECO:0000313" key="2">
    <source>
        <dbReference type="Proteomes" id="UP000475117"/>
    </source>
</evidence>
<dbReference type="AlphaFoldDB" id="A0A6B3L8Y1"/>
<reference evidence="1 2" key="1">
    <citation type="submission" date="2020-12" db="EMBL/GenBank/DDBJ databases">
        <title>Sulforoseuscoccus oceanibium gen. nov., sp. nov., a representative of the phylum Verrucomicrobia with special cytoplasmic membrane, and proposal of Sulforoseuscoccusaceae fam. nov.</title>
        <authorList>
            <person name="Xi F."/>
        </authorList>
    </citation>
    <scope>NUCLEOTIDE SEQUENCE [LARGE SCALE GENOMIC DNA]</scope>
    <source>
        <strain evidence="1 2">T37</strain>
    </source>
</reference>
<evidence type="ECO:0000313" key="1">
    <source>
        <dbReference type="EMBL" id="QQL44836.1"/>
    </source>
</evidence>
<dbReference type="KEGG" id="soa:G3M56_013305"/>
<name>A0A6B3L8Y1_9BACT</name>
<gene>
    <name evidence="1" type="ORF">G3M56_013305</name>
</gene>